<comment type="subunit">
    <text evidence="3">Directly interacts with VCP. Interacts with UBQLN1. Forms a complex with VCP and UBQLN1.</text>
</comment>
<proteinExistence type="predicted"/>
<dbReference type="InterPro" id="IPR001012">
    <property type="entry name" value="UBX_dom"/>
</dbReference>
<accession>A0ABQ9JP34</accession>
<keyword evidence="2" id="KW-0834">Unfolded protein response</keyword>
<dbReference type="InterPro" id="IPR029071">
    <property type="entry name" value="Ubiquitin-like_domsf"/>
</dbReference>
<reference evidence="9" key="1">
    <citation type="journal article" date="2023" name="Insect Mol. Biol.">
        <title>Genome sequencing provides insights into the evolution of gene families encoding plant cell wall-degrading enzymes in longhorned beetles.</title>
        <authorList>
            <person name="Shin N.R."/>
            <person name="Okamura Y."/>
            <person name="Kirsch R."/>
            <person name="Pauchet Y."/>
        </authorList>
    </citation>
    <scope>NUCLEOTIDE SEQUENCE</scope>
    <source>
        <strain evidence="9">MMC_N1</strain>
    </source>
</reference>
<dbReference type="CDD" id="cd16117">
    <property type="entry name" value="UBX_UBXN4"/>
    <property type="match status" value="1"/>
</dbReference>
<feature type="domain" description="UBX" evidence="8">
    <location>
        <begin position="277"/>
        <end position="355"/>
    </location>
</feature>
<comment type="function">
    <text evidence="6">Involved in endoplasmic reticulum-associated protein degradation (ERAD). Acts as a platform to recruit both UBQLN1 and VCP to the ER during ERAD.</text>
</comment>
<evidence type="ECO:0000259" key="8">
    <source>
        <dbReference type="PROSITE" id="PS50033"/>
    </source>
</evidence>
<keyword evidence="10" id="KW-1185">Reference proteome</keyword>
<feature type="compositionally biased region" description="Polar residues" evidence="7">
    <location>
        <begin position="156"/>
        <end position="167"/>
    </location>
</feature>
<evidence type="ECO:0000256" key="5">
    <source>
        <dbReference type="ARBA" id="ARBA00041575"/>
    </source>
</evidence>
<name>A0ABQ9JP34_9CUCU</name>
<dbReference type="PANTHER" id="PTHR46424:SF1">
    <property type="entry name" value="UBX DOMAIN-CONTAINING PROTEIN 4"/>
    <property type="match status" value="1"/>
</dbReference>
<dbReference type="Proteomes" id="UP001162164">
    <property type="component" value="Unassembled WGS sequence"/>
</dbReference>
<feature type="compositionally biased region" description="Polar residues" evidence="7">
    <location>
        <begin position="447"/>
        <end position="457"/>
    </location>
</feature>
<feature type="compositionally biased region" description="Basic and acidic residues" evidence="7">
    <location>
        <begin position="415"/>
        <end position="426"/>
    </location>
</feature>
<evidence type="ECO:0000256" key="4">
    <source>
        <dbReference type="ARBA" id="ARBA00040925"/>
    </source>
</evidence>
<dbReference type="SUPFAM" id="SSF52833">
    <property type="entry name" value="Thioredoxin-like"/>
    <property type="match status" value="1"/>
</dbReference>
<evidence type="ECO:0000256" key="6">
    <source>
        <dbReference type="ARBA" id="ARBA00046062"/>
    </source>
</evidence>
<feature type="region of interest" description="Disordered" evidence="7">
    <location>
        <begin position="251"/>
        <end position="283"/>
    </location>
</feature>
<dbReference type="SUPFAM" id="SSF54236">
    <property type="entry name" value="Ubiquitin-like"/>
    <property type="match status" value="1"/>
</dbReference>
<organism evidence="9 10">
    <name type="scientific">Molorchus minor</name>
    <dbReference type="NCBI Taxonomy" id="1323400"/>
    <lineage>
        <taxon>Eukaryota</taxon>
        <taxon>Metazoa</taxon>
        <taxon>Ecdysozoa</taxon>
        <taxon>Arthropoda</taxon>
        <taxon>Hexapoda</taxon>
        <taxon>Insecta</taxon>
        <taxon>Pterygota</taxon>
        <taxon>Neoptera</taxon>
        <taxon>Endopterygota</taxon>
        <taxon>Coleoptera</taxon>
        <taxon>Polyphaga</taxon>
        <taxon>Cucujiformia</taxon>
        <taxon>Chrysomeloidea</taxon>
        <taxon>Cerambycidae</taxon>
        <taxon>Lamiinae</taxon>
        <taxon>Monochamini</taxon>
        <taxon>Molorchus</taxon>
    </lineage>
</organism>
<feature type="compositionally biased region" description="Basic and acidic residues" evidence="7">
    <location>
        <begin position="169"/>
        <end position="205"/>
    </location>
</feature>
<sequence>MKWYTGGIAEAIAVSKAKGAIFVVYIEGNDDQSKSFTSLINSNEISNKLENQYFIAIKIEAGSVPHQQFGEIFKQPNVPSIYFIGKNGTPLDIITEASDSQTLLGRIDNTLQKSGISLTSSAKQLSEDFIQTEQSTSQSNVVCDSGVCTIKRDTDASTSSQGENSESVDLDHNAERIKELLQKKREENENEERQKEYQKEIERRKMGQNVQQMKKWQEDQELKQFMEEREKEKRENQLARERVLSQIAQDKAERQAKLSNDTPVSESSKPQASSARSNATSTRLQFKLPDGRTAMQEFANSDTLQIVITYIRENLNLPFSDFRLSTTFPRREFLANEYSQSLLDLELTPNAVILVLPVTRGTISTNQGGNFTNMIWSIFTPLFNIFGYLRNFIFGNGGNAVGNKNTATGSPTRPEVPRQRPRDSTVIRRQGNVHRLTDRRDSDDESNTWNGNSTQQM</sequence>
<evidence type="ECO:0000256" key="3">
    <source>
        <dbReference type="ARBA" id="ARBA00038812"/>
    </source>
</evidence>
<dbReference type="PANTHER" id="PTHR46424">
    <property type="entry name" value="UBX DOMAIN-CONTAINING PROTEIN 4"/>
    <property type="match status" value="1"/>
</dbReference>
<comment type="caution">
    <text evidence="9">The sequence shown here is derived from an EMBL/GenBank/DDBJ whole genome shotgun (WGS) entry which is preliminary data.</text>
</comment>
<dbReference type="Pfam" id="PF00789">
    <property type="entry name" value="UBX"/>
    <property type="match status" value="1"/>
</dbReference>
<evidence type="ECO:0000256" key="2">
    <source>
        <dbReference type="ARBA" id="ARBA00023230"/>
    </source>
</evidence>
<feature type="region of interest" description="Disordered" evidence="7">
    <location>
        <begin position="404"/>
        <end position="457"/>
    </location>
</feature>
<evidence type="ECO:0000313" key="9">
    <source>
        <dbReference type="EMBL" id="KAJ8979815.1"/>
    </source>
</evidence>
<feature type="region of interest" description="Disordered" evidence="7">
    <location>
        <begin position="154"/>
        <end position="215"/>
    </location>
</feature>
<comment type="subcellular location">
    <subcellularLocation>
        <location evidence="1">Endoplasmic reticulum membrane</location>
        <topology evidence="1">Peripheral membrane protein</topology>
    </subcellularLocation>
</comment>
<gene>
    <name evidence="9" type="ORF">NQ317_002079</name>
</gene>
<evidence type="ECO:0000256" key="1">
    <source>
        <dbReference type="ARBA" id="ARBA00004406"/>
    </source>
</evidence>
<evidence type="ECO:0000256" key="7">
    <source>
        <dbReference type="SAM" id="MobiDB-lite"/>
    </source>
</evidence>
<feature type="compositionally biased region" description="Low complexity" evidence="7">
    <location>
        <begin position="272"/>
        <end position="283"/>
    </location>
</feature>
<evidence type="ECO:0000313" key="10">
    <source>
        <dbReference type="Proteomes" id="UP001162164"/>
    </source>
</evidence>
<dbReference type="SMART" id="SM00166">
    <property type="entry name" value="UBX"/>
    <property type="match status" value="1"/>
</dbReference>
<dbReference type="Pfam" id="PF23187">
    <property type="entry name" value="UBX7_N"/>
    <property type="match status" value="1"/>
</dbReference>
<dbReference type="Gene3D" id="3.10.20.90">
    <property type="entry name" value="Phosphatidylinositol 3-kinase Catalytic Subunit, Chain A, domain 1"/>
    <property type="match status" value="1"/>
</dbReference>
<protein>
    <recommendedName>
        <fullName evidence="4">UBX domain-containing protein 4</fullName>
    </recommendedName>
    <alternativeName>
        <fullName evidence="5">UBX domain-containing protein 2</fullName>
    </alternativeName>
</protein>
<feature type="compositionally biased region" description="Polar residues" evidence="7">
    <location>
        <begin position="257"/>
        <end position="271"/>
    </location>
</feature>
<dbReference type="EMBL" id="JAPWTJ010000312">
    <property type="protein sequence ID" value="KAJ8979815.1"/>
    <property type="molecule type" value="Genomic_DNA"/>
</dbReference>
<dbReference type="InterPro" id="IPR036249">
    <property type="entry name" value="Thioredoxin-like_sf"/>
</dbReference>
<dbReference type="PROSITE" id="PS50033">
    <property type="entry name" value="UBX"/>
    <property type="match status" value="1"/>
</dbReference>